<dbReference type="PANTHER" id="PTHR30203">
    <property type="entry name" value="OUTER MEMBRANE CATION EFFLUX PROTEIN"/>
    <property type="match status" value="1"/>
</dbReference>
<dbReference type="PANTHER" id="PTHR30203:SF24">
    <property type="entry name" value="BLR4935 PROTEIN"/>
    <property type="match status" value="1"/>
</dbReference>
<name>A0A1C7PA32_9BACT</name>
<evidence type="ECO:0000313" key="3">
    <source>
        <dbReference type="Proteomes" id="UP000176204"/>
    </source>
</evidence>
<comment type="similarity">
    <text evidence="1">Belongs to the outer membrane factor (OMF) (TC 1.B.17) family.</text>
</comment>
<dbReference type="Gene3D" id="1.20.1600.10">
    <property type="entry name" value="Outer membrane efflux proteins (OEP)"/>
    <property type="match status" value="1"/>
</dbReference>
<dbReference type="InterPro" id="IPR003423">
    <property type="entry name" value="OMP_efflux"/>
</dbReference>
<accession>A0A1C7PA32</accession>
<dbReference type="AlphaFoldDB" id="A0A1C7PA32"/>
<dbReference type="EMBL" id="LT629973">
    <property type="protein sequence ID" value="SEH88579.1"/>
    <property type="molecule type" value="Genomic_DNA"/>
</dbReference>
<evidence type="ECO:0000313" key="2">
    <source>
        <dbReference type="EMBL" id="SEH88579.1"/>
    </source>
</evidence>
<evidence type="ECO:0000256" key="1">
    <source>
        <dbReference type="ARBA" id="ARBA00007613"/>
    </source>
</evidence>
<organism evidence="2 3">
    <name type="scientific">Akkermansia glycaniphila</name>
    <dbReference type="NCBI Taxonomy" id="1679444"/>
    <lineage>
        <taxon>Bacteria</taxon>
        <taxon>Pseudomonadati</taxon>
        <taxon>Verrucomicrobiota</taxon>
        <taxon>Verrucomicrobiia</taxon>
        <taxon>Verrucomicrobiales</taxon>
        <taxon>Akkermansiaceae</taxon>
        <taxon>Akkermansia</taxon>
    </lineage>
</organism>
<proteinExistence type="inferred from homology"/>
<protein>
    <submittedName>
        <fullName evidence="2">Outer membrane efflux protein</fullName>
    </submittedName>
</protein>
<dbReference type="KEGG" id="agl:PYTT_1453"/>
<gene>
    <name evidence="2" type="ORF">PYTT_1453</name>
</gene>
<keyword evidence="3" id="KW-1185">Reference proteome</keyword>
<dbReference type="Pfam" id="PF02321">
    <property type="entry name" value="OEP"/>
    <property type="match status" value="1"/>
</dbReference>
<dbReference type="SUPFAM" id="SSF56954">
    <property type="entry name" value="Outer membrane efflux proteins (OEP)"/>
    <property type="match status" value="1"/>
</dbReference>
<dbReference type="STRING" id="1679444.PYTT_1453"/>
<dbReference type="InterPro" id="IPR010131">
    <property type="entry name" value="MdtP/NodT-like"/>
</dbReference>
<dbReference type="GO" id="GO:0015562">
    <property type="term" value="F:efflux transmembrane transporter activity"/>
    <property type="evidence" value="ECO:0007669"/>
    <property type="project" value="InterPro"/>
</dbReference>
<reference evidence="3" key="1">
    <citation type="submission" date="2016-09" db="EMBL/GenBank/DDBJ databases">
        <authorList>
            <person name="Koehorst J."/>
        </authorList>
    </citation>
    <scope>NUCLEOTIDE SEQUENCE [LARGE SCALE GENOMIC DNA]</scope>
</reference>
<sequence>MMARCAPPSIQEIHAIPPGHRRKPIQINQYIMYNIARYLGMGGIGLLGACAVYNSRPIDLETETSQWEQTSRSIGNQPVNMHQARQIGLTLNPELNKARLKLANSSNAAIQAGWWNDPSFSWDVQQVLNANHANMAGDLSFTIPVTGLPALARKVAEQYKEADFWALRQKEQEFLTSLDQAWSELSMSKLRQSLIRERLQTMQSEADKIEKLVNAGEADFATRQLAAQRFNDATRELQTVTEAEQEQKLALLQLMGLHATALNTLNFINDQTLSIPAAVSAPSPAALAAAPGIKAQLASYATTETLLKTEIRKQYPELRLGPSFTRDDGENELGPTFGFDIPLWNRNRKAIAESGGARDSARLETVQAWRASLFKAEELAANQKLVTAHCRAEQQRMNTFAASVQTMEKLYALGESTLPEVAEARHQLYESRLAFLNSLGKLHSIQAQLRHLANTDIQP</sequence>
<dbReference type="Proteomes" id="UP000176204">
    <property type="component" value="Chromosome I"/>
</dbReference>